<dbReference type="Gene3D" id="2.10.50.10">
    <property type="entry name" value="Tumor Necrosis Factor Receptor, subunit A, domain 2"/>
    <property type="match status" value="6"/>
</dbReference>
<dbReference type="Gene3D" id="2.60.120.200">
    <property type="match status" value="3"/>
</dbReference>
<feature type="transmembrane region" description="Helical" evidence="2">
    <location>
        <begin position="299"/>
        <end position="319"/>
    </location>
</feature>
<dbReference type="SUPFAM" id="SSF57184">
    <property type="entry name" value="Growth factor receptor domain"/>
    <property type="match status" value="3"/>
</dbReference>
<dbReference type="Proteomes" id="UP001162640">
    <property type="component" value="Unassembled WGS sequence"/>
</dbReference>
<evidence type="ECO:0000259" key="3">
    <source>
        <dbReference type="Pfam" id="PF07699"/>
    </source>
</evidence>
<protein>
    <recommendedName>
        <fullName evidence="3">Tyrosine-protein kinase ephrin type A/B receptor-like domain-containing protein</fullName>
    </recommendedName>
</protein>
<dbReference type="InterPro" id="IPR011641">
    <property type="entry name" value="Tyr-kin_ephrin_A/B_rcpt-like"/>
</dbReference>
<feature type="transmembrane region" description="Helical" evidence="2">
    <location>
        <begin position="389"/>
        <end position="413"/>
    </location>
</feature>
<feature type="domain" description="Tyrosine-protein kinase ephrin type A/B receptor-like" evidence="3">
    <location>
        <begin position="2140"/>
        <end position="2179"/>
    </location>
</feature>
<gene>
    <name evidence="4" type="ORF">TL16_g08176</name>
</gene>
<feature type="transmembrane region" description="Helical" evidence="2">
    <location>
        <begin position="500"/>
        <end position="521"/>
    </location>
</feature>
<evidence type="ECO:0000256" key="2">
    <source>
        <dbReference type="SAM" id="Phobius"/>
    </source>
</evidence>
<feature type="transmembrane region" description="Helical" evidence="2">
    <location>
        <begin position="461"/>
        <end position="488"/>
    </location>
</feature>
<evidence type="ECO:0000313" key="5">
    <source>
        <dbReference type="Proteomes" id="UP001162640"/>
    </source>
</evidence>
<comment type="caution">
    <text evidence="4">The sequence shown here is derived from an EMBL/GenBank/DDBJ whole genome shotgun (WGS) entry which is preliminary data.</text>
</comment>
<dbReference type="InterPro" id="IPR009030">
    <property type="entry name" value="Growth_fac_rcpt_cys_sf"/>
</dbReference>
<dbReference type="Pfam" id="PF07699">
    <property type="entry name" value="Ephrin_rec_like"/>
    <property type="match status" value="2"/>
</dbReference>
<dbReference type="PANTHER" id="PTHR46967">
    <property type="entry name" value="INSULIN-LIKE GROWTH FACTOR BINDING PROTEIN,N-TERMINAL"/>
    <property type="match status" value="1"/>
</dbReference>
<evidence type="ECO:0000256" key="1">
    <source>
        <dbReference type="SAM" id="MobiDB-lite"/>
    </source>
</evidence>
<keyword evidence="2" id="KW-0812">Transmembrane</keyword>
<proteinExistence type="predicted"/>
<dbReference type="PANTHER" id="PTHR46967:SF1">
    <property type="entry name" value="KERATIN-ASSOCIATED PROTEIN 16-1-LIKE"/>
    <property type="match status" value="1"/>
</dbReference>
<feature type="region of interest" description="Disordered" evidence="1">
    <location>
        <begin position="1780"/>
        <end position="1801"/>
    </location>
</feature>
<dbReference type="SUPFAM" id="SSF55961">
    <property type="entry name" value="Bet v1-like"/>
    <property type="match status" value="1"/>
</dbReference>
<feature type="transmembrane region" description="Helical" evidence="2">
    <location>
        <begin position="243"/>
        <end position="262"/>
    </location>
</feature>
<dbReference type="SUPFAM" id="SSF49899">
    <property type="entry name" value="Concanavalin A-like lectins/glucanases"/>
    <property type="match status" value="3"/>
</dbReference>
<dbReference type="Gene3D" id="3.30.530.20">
    <property type="match status" value="1"/>
</dbReference>
<dbReference type="InterPro" id="IPR023393">
    <property type="entry name" value="START-like_dom_sf"/>
</dbReference>
<dbReference type="InterPro" id="IPR013320">
    <property type="entry name" value="ConA-like_dom_sf"/>
</dbReference>
<sequence length="2183" mass="238478">MNCVCGAGFTFERGQCVLCGAGTYKNWEGNEACKSCDKTALKGSFSTWTSIMSAELTKTNGTLPPPISPLNCTCEKGDFQIDRPPLSDPDFEGHGYCSPCPEGANCKERGVQLATLPLKPNYWRSAKDSYNIELCFARAACPQVNVSEDMESLDSSQCLEGHYGPICNICMPKFAKNIMGVCQLCEGKVNIPLEAVLAFISTPMAALLCIFLIKRRNHMKGKYRKVKRTKSNFTRTVRTKFKILASFVQVISGYKNILNIRFPPAFEGFSRWLSSLVNLDALKLGSVDCFVATSFYTKLLFSTLMPLFMVACIFLYMSVAKGCAKDPQKKRRIHNNSIELFLGLTFLVFASVSTTIFDTFNCKVFGDDPTRYLALDQSLDCNDPIHKFYTMYAAVMVLLYPIGIPMLYVYLLVSHRHQIQAKDRAADSSLIKISFLWEMYEPRMWWFEFFECARRLGMSGLLIFFSSGSPSQIVVGMLLSLGVIVIYVHCKPFLEIEDDLLAVVSQLSIFVTLFGALLIRVKIDKSDGYDEAIFGGILIAVNLAGIAMVLSTSLIKPFQIVIKSFANHHKHDAKLKGLGHEHDDNDIFISYFETLALSSQEDSGFTDVPLHGVESAIWLSETHAKLEWRNSHGYGPIDEGRATFTVKCPLDEVKSYIMNTDCELHPGVIEHFEISTLIHGVSKKMAMKLKRLSKRRYRENRRILYTGRRLPFPLSNRDSLVEQFAQSSKLMTGAEVVVGRSIFDENVFSIKKSKLRGFSRADIHLKGYFLRQTPHDAENSTDVVFIAGVNANIHFGALIAERVAIKGLKKVVKNLQNLEEEDRSLKNGNGDGNRIRARTNSSPVKRGWALSLKLIGGLTKKKAGLADKDSMLEMKELAGAANAKADKKGGFRYLTNSATGTESSACLSCNTGQYSLVGQSSCNLCDTARGYTGTSPDCVAGPVTLSGESQGTCYVNGACFGTGSPGTYNNKESCTFTFNDAVVLHVGRFVTESDVDKLTMPDGTDYSGTSGPIDGSVPAGQKITWISNNDKKEAGFEICVSLKPPLLVVSGMCTSASGFNDVYEPMYKTASGRWYYKNDNGRYIYFDPSCDGRGGYPNQWIFDNTAPLTTEENDLDDCTAGKYSGSGSKGCVPCVAGTFASSTSSASCDDCPEGKYSEEIGLTSDECINCSAGKYGNKPGLDSDNNCTNCAEGKYNKGSGATSESVCSDCKEGSYSGLASETCTDCPAGKYSSGSHATAYSTCIDCSVGKFAGGPASSSCSDCIPGTFSNQIATITCTSCSGGKYSGTTGATIETTCTECEAGKYGTTGSESCTVCEVGKHSPASSSECISCTVGKISYPPATNAEDCFLNPHSWDFRNCASDSPVTDSIGLKATPMNGPTCSADGLSLDGNNDYVGIESWTWGGTTSFEVYVKYDSFNSNSRVFDFSNGANSDNIIMCNDETTSTFRWAVLQGSTLQLLGGSYFDSSTWTHVVVTVSGTTMKIYKNGALAGTKEDGHEPNVLTRSDHTIGAANLDGMDNFMDGTIAYVKMWHGVELQLSDVTVLYAPHNTAHHFWDFRGCTKGSAVEDSIARNLKATPNASDYSKLPECSGDGITFDGKPSEKQYVDIDDWEWGGTTSFEVYVKYHSFNENTRVFDFGDYWKDKVWLSNLEVQSAINCGTTLAQGSKTSKDLTAYNWDYTWTHIIVTIKDQNMRIYKNGALIGTKTDGQEPNVKTRKIHTLGAGAGLEKDGMSWFMDGTIAYFKIWHGVELNDSDVRTIYEPYNILVCPAGKYKSNDSAGDDPCEACPPQSTSLPPASQEEDCVPNTHFWDFRGCTDKGNISDSIGSSLVATPKNGPICGPGGITLDGNDDYIAITDWRWGGTTTIEVLFKYNNDLQQNSRVFDFGNGENNDNVFLKINDSNEFEWAFQRGPQKKFLSSSVFADTVWTHLIITVSDKSMKIHKNGNHTQTNKNTWVPTIVTRDNNWLGRGALSNNPFFNGTIAYFKIYHGKLFTDEEIKSKFDVAYNESISNVQCGAGTFNDKADRSSFECHKCAAGRFQNVPNQDSCKECADDHYSNEGASECIVCSAGKTHKDDKTTCVCLPGKKVSENGICEDCKVGKYTDAKGKTDCVRCELGKTSAQGSSACTSCVIGKIGVNNNGEGLCKVCSAGRYQDIEGQTNCNSCGSGRYQNENQATSCKGE</sequence>
<feature type="transmembrane region" description="Helical" evidence="2">
    <location>
        <begin position="340"/>
        <end position="357"/>
    </location>
</feature>
<evidence type="ECO:0000313" key="4">
    <source>
        <dbReference type="EMBL" id="GMH79533.1"/>
    </source>
</evidence>
<feature type="domain" description="Tyrosine-protein kinase ephrin type A/B receptor-like" evidence="3">
    <location>
        <begin position="1121"/>
        <end position="1164"/>
    </location>
</feature>
<dbReference type="EMBL" id="BLQM01000267">
    <property type="protein sequence ID" value="GMH79533.1"/>
    <property type="molecule type" value="Genomic_DNA"/>
</dbReference>
<keyword evidence="2" id="KW-1133">Transmembrane helix</keyword>
<dbReference type="Pfam" id="PF13385">
    <property type="entry name" value="Laminin_G_3"/>
    <property type="match status" value="3"/>
</dbReference>
<feature type="transmembrane region" description="Helical" evidence="2">
    <location>
        <begin position="195"/>
        <end position="213"/>
    </location>
</feature>
<organism evidence="4 5">
    <name type="scientific">Triparma laevis f. inornata</name>
    <dbReference type="NCBI Taxonomy" id="1714386"/>
    <lineage>
        <taxon>Eukaryota</taxon>
        <taxon>Sar</taxon>
        <taxon>Stramenopiles</taxon>
        <taxon>Ochrophyta</taxon>
        <taxon>Bolidophyceae</taxon>
        <taxon>Parmales</taxon>
        <taxon>Triparmaceae</taxon>
        <taxon>Triparma</taxon>
    </lineage>
</organism>
<dbReference type="SMART" id="SM01411">
    <property type="entry name" value="Ephrin_rec_like"/>
    <property type="match status" value="11"/>
</dbReference>
<name>A0A9W7EHW5_9STRA</name>
<keyword evidence="2" id="KW-0472">Membrane</keyword>
<accession>A0A9W7EHW5</accession>
<reference evidence="5" key="1">
    <citation type="journal article" date="2023" name="Commun. Biol.">
        <title>Genome analysis of Parmales, the sister group of diatoms, reveals the evolutionary specialization of diatoms from phago-mixotrophs to photoautotrophs.</title>
        <authorList>
            <person name="Ban H."/>
            <person name="Sato S."/>
            <person name="Yoshikawa S."/>
            <person name="Yamada K."/>
            <person name="Nakamura Y."/>
            <person name="Ichinomiya M."/>
            <person name="Sato N."/>
            <person name="Blanc-Mathieu R."/>
            <person name="Endo H."/>
            <person name="Kuwata A."/>
            <person name="Ogata H."/>
        </authorList>
    </citation>
    <scope>NUCLEOTIDE SEQUENCE [LARGE SCALE GENOMIC DNA]</scope>
</reference>
<feature type="transmembrane region" description="Helical" evidence="2">
    <location>
        <begin position="533"/>
        <end position="555"/>
    </location>
</feature>